<feature type="transmembrane region" description="Helical" evidence="5">
    <location>
        <begin position="311"/>
        <end position="331"/>
    </location>
</feature>
<comment type="subcellular location">
    <subcellularLocation>
        <location evidence="1">Membrane</location>
        <topology evidence="1">Multi-pass membrane protein</topology>
    </subcellularLocation>
</comment>
<accession>A0ABR2HYQ2</accession>
<dbReference type="InterPro" id="IPR050638">
    <property type="entry name" value="AA-Vitamin_Transporters"/>
</dbReference>
<feature type="transmembrane region" description="Helical" evidence="5">
    <location>
        <begin position="56"/>
        <end position="76"/>
    </location>
</feature>
<evidence type="ECO:0000259" key="6">
    <source>
        <dbReference type="Pfam" id="PF00892"/>
    </source>
</evidence>
<dbReference type="InterPro" id="IPR000620">
    <property type="entry name" value="EamA_dom"/>
</dbReference>
<dbReference type="PANTHER" id="PTHR32322:SF2">
    <property type="entry name" value="EAMA DOMAIN-CONTAINING PROTEIN"/>
    <property type="match status" value="1"/>
</dbReference>
<feature type="transmembrane region" description="Helical" evidence="5">
    <location>
        <begin position="213"/>
        <end position="231"/>
    </location>
</feature>
<dbReference type="EMBL" id="JAPFFF010000021">
    <property type="protein sequence ID" value="KAK8854323.1"/>
    <property type="molecule type" value="Genomic_DNA"/>
</dbReference>
<feature type="domain" description="EamA" evidence="6">
    <location>
        <begin position="23"/>
        <end position="168"/>
    </location>
</feature>
<dbReference type="Proteomes" id="UP001470230">
    <property type="component" value="Unassembled WGS sequence"/>
</dbReference>
<evidence type="ECO:0000256" key="3">
    <source>
        <dbReference type="ARBA" id="ARBA00022989"/>
    </source>
</evidence>
<dbReference type="EMBL" id="JAPFFF010000720">
    <property type="protein sequence ID" value="KAK8833695.1"/>
    <property type="molecule type" value="Genomic_DNA"/>
</dbReference>
<comment type="caution">
    <text evidence="8">The sequence shown here is derived from an EMBL/GenBank/DDBJ whole genome shotgun (WGS) entry which is preliminary data.</text>
</comment>
<keyword evidence="9" id="KW-1185">Reference proteome</keyword>
<reference evidence="8 9" key="1">
    <citation type="submission" date="2024-04" db="EMBL/GenBank/DDBJ databases">
        <title>Tritrichomonas musculus Genome.</title>
        <authorList>
            <person name="Alves-Ferreira E."/>
            <person name="Grigg M."/>
            <person name="Lorenzi H."/>
            <person name="Galac M."/>
        </authorList>
    </citation>
    <scope>NUCLEOTIDE SEQUENCE [LARGE SCALE GENOMIC DNA]</scope>
    <source>
        <strain evidence="8 9">EAF2021</strain>
    </source>
</reference>
<protein>
    <recommendedName>
        <fullName evidence="6">EamA domain-containing protein</fullName>
    </recommendedName>
</protein>
<evidence type="ECO:0000256" key="5">
    <source>
        <dbReference type="SAM" id="Phobius"/>
    </source>
</evidence>
<evidence type="ECO:0000313" key="9">
    <source>
        <dbReference type="Proteomes" id="UP001470230"/>
    </source>
</evidence>
<evidence type="ECO:0000313" key="8">
    <source>
        <dbReference type="EMBL" id="KAK8854323.1"/>
    </source>
</evidence>
<name>A0ABR2HYQ2_9EUKA</name>
<keyword evidence="4 5" id="KW-0472">Membrane</keyword>
<keyword evidence="3 5" id="KW-1133">Transmembrane helix</keyword>
<proteinExistence type="predicted"/>
<dbReference type="InterPro" id="IPR037185">
    <property type="entry name" value="EmrE-like"/>
</dbReference>
<keyword evidence="2 5" id="KW-0812">Transmembrane</keyword>
<evidence type="ECO:0000313" key="7">
    <source>
        <dbReference type="EMBL" id="KAK8833695.1"/>
    </source>
</evidence>
<evidence type="ECO:0000256" key="2">
    <source>
        <dbReference type="ARBA" id="ARBA00022692"/>
    </source>
</evidence>
<feature type="transmembrane region" description="Helical" evidence="5">
    <location>
        <begin position="21"/>
        <end position="44"/>
    </location>
</feature>
<gene>
    <name evidence="8" type="ORF">M9Y10_016883</name>
    <name evidence="7" type="ORF">M9Y10_042386</name>
</gene>
<feature type="transmembrane region" description="Helical" evidence="5">
    <location>
        <begin position="251"/>
        <end position="271"/>
    </location>
</feature>
<feature type="transmembrane region" description="Helical" evidence="5">
    <location>
        <begin position="182"/>
        <end position="201"/>
    </location>
</feature>
<dbReference type="PANTHER" id="PTHR32322">
    <property type="entry name" value="INNER MEMBRANE TRANSPORTER"/>
    <property type="match status" value="1"/>
</dbReference>
<organism evidence="8 9">
    <name type="scientific">Tritrichomonas musculus</name>
    <dbReference type="NCBI Taxonomy" id="1915356"/>
    <lineage>
        <taxon>Eukaryota</taxon>
        <taxon>Metamonada</taxon>
        <taxon>Parabasalia</taxon>
        <taxon>Tritrichomonadida</taxon>
        <taxon>Tritrichomonadidae</taxon>
        <taxon>Tritrichomonas</taxon>
    </lineage>
</organism>
<feature type="transmembrane region" description="Helical" evidence="5">
    <location>
        <begin position="154"/>
        <end position="170"/>
    </location>
</feature>
<evidence type="ECO:0000256" key="1">
    <source>
        <dbReference type="ARBA" id="ARBA00004141"/>
    </source>
</evidence>
<feature type="transmembrane region" description="Helical" evidence="5">
    <location>
        <begin position="127"/>
        <end position="145"/>
    </location>
</feature>
<feature type="transmembrane region" description="Helical" evidence="5">
    <location>
        <begin position="96"/>
        <end position="115"/>
    </location>
</feature>
<feature type="transmembrane region" description="Helical" evidence="5">
    <location>
        <begin position="278"/>
        <end position="299"/>
    </location>
</feature>
<sequence>MYIDDASSQSSSKIKQCCERFSAIMGFIALCFLYGTSYGIAILGLQAGYPGATLTALRMIFAFASSLIIFIFRMIFEVKTRLNIQESLKHHKMHMLKSAFGGIMYYGFPHSLIGVAQRSIPSNTVHIAQSCVPFFAFIFANFMLADEKFSFKRFYPQVLALIGTILTTIPTQDSSYGVKAKVIDYIFVAVAIASFGFGSVYMKSHLSDVEPTLCGLFQLFASAIYSVTFAICYDSPEVFISKVRASTLIGITWPLILGAVHTCGCTYVYLWTVKKLGAVISSFSNFGQIVIGVLIGVFFFHEWDTYLTKDYVLSAFGLVILTLAIVCGFLGDRQSLGSIRRDDSLASLVSVQKDDTETVPEYEAKNFNKPLLA</sequence>
<dbReference type="SUPFAM" id="SSF103481">
    <property type="entry name" value="Multidrug resistance efflux transporter EmrE"/>
    <property type="match status" value="2"/>
</dbReference>
<dbReference type="Pfam" id="PF00892">
    <property type="entry name" value="EamA"/>
    <property type="match status" value="1"/>
</dbReference>
<evidence type="ECO:0000256" key="4">
    <source>
        <dbReference type="ARBA" id="ARBA00023136"/>
    </source>
</evidence>